<evidence type="ECO:0000259" key="2">
    <source>
        <dbReference type="Pfam" id="PF18885"/>
    </source>
</evidence>
<evidence type="ECO:0000256" key="1">
    <source>
        <dbReference type="SAM" id="SignalP"/>
    </source>
</evidence>
<accession>A0ABR4IG83</accession>
<proteinExistence type="predicted"/>
<comment type="caution">
    <text evidence="3">The sequence shown here is derived from an EMBL/GenBank/DDBJ whole genome shotgun (WGS) entry which is preliminary data.</text>
</comment>
<keyword evidence="1" id="KW-0732">Signal</keyword>
<dbReference type="InterPro" id="IPR043708">
    <property type="entry name" value="DUF5648"/>
</dbReference>
<feature type="chain" id="PRO_5047365175" description="DUF5648 domain-containing protein" evidence="1">
    <location>
        <begin position="17"/>
        <end position="193"/>
    </location>
</feature>
<name>A0ABR4IG83_9EURO</name>
<evidence type="ECO:0000313" key="4">
    <source>
        <dbReference type="Proteomes" id="UP001610446"/>
    </source>
</evidence>
<gene>
    <name evidence="3" type="ORF">BJY01DRAFT_255899</name>
</gene>
<keyword evidence="4" id="KW-1185">Reference proteome</keyword>
<reference evidence="3 4" key="1">
    <citation type="submission" date="2024-07" db="EMBL/GenBank/DDBJ databases">
        <title>Section-level genome sequencing and comparative genomics of Aspergillus sections Usti and Cavernicolus.</title>
        <authorList>
            <consortium name="Lawrence Berkeley National Laboratory"/>
            <person name="Nybo J.L."/>
            <person name="Vesth T.C."/>
            <person name="Theobald S."/>
            <person name="Frisvad J.C."/>
            <person name="Larsen T.O."/>
            <person name="Kjaerboelling I."/>
            <person name="Rothschild-Mancinelli K."/>
            <person name="Lyhne E.K."/>
            <person name="Kogle M.E."/>
            <person name="Barry K."/>
            <person name="Clum A."/>
            <person name="Na H."/>
            <person name="Ledsgaard L."/>
            <person name="Lin J."/>
            <person name="Lipzen A."/>
            <person name="Kuo A."/>
            <person name="Riley R."/>
            <person name="Mondo S."/>
            <person name="Labutti K."/>
            <person name="Haridas S."/>
            <person name="Pangalinan J."/>
            <person name="Salamov A.A."/>
            <person name="Simmons B.A."/>
            <person name="Magnuson J.K."/>
            <person name="Chen J."/>
            <person name="Drula E."/>
            <person name="Henrissat B."/>
            <person name="Wiebenga A."/>
            <person name="Lubbers R.J."/>
            <person name="Gomes A.C."/>
            <person name="Makela M.R."/>
            <person name="Stajich J."/>
            <person name="Grigoriev I.V."/>
            <person name="Mortensen U.H."/>
            <person name="De Vries R.P."/>
            <person name="Baker S.E."/>
            <person name="Andersen M.R."/>
        </authorList>
    </citation>
    <scope>NUCLEOTIDE SEQUENCE [LARGE SCALE GENOMIC DNA]</scope>
    <source>
        <strain evidence="3 4">CBS 123904</strain>
    </source>
</reference>
<sequence length="193" mass="21075">MHLFALLTAALGVAAATVPTCPTTVTRTTTNTVTVTTTTCPASTPTPVPLYRAYNPTIYDHFYTTNQNEYNNAVQNLGYSAEGIACRLYATQVSGTVPLFRTYSQSATDHFYTRSAEERDRAVQSLGYSDEGIAGYVYPQQQSSVPSLTALYRTYNGQITDHFYTVSAPERDNAVQSLGYSDEGVAGYVFPPQ</sequence>
<feature type="domain" description="DUF5648" evidence="2">
    <location>
        <begin position="49"/>
        <end position="189"/>
    </location>
</feature>
<feature type="signal peptide" evidence="1">
    <location>
        <begin position="1"/>
        <end position="16"/>
    </location>
</feature>
<dbReference type="EMBL" id="JBFXLU010000427">
    <property type="protein sequence ID" value="KAL2826750.1"/>
    <property type="molecule type" value="Genomic_DNA"/>
</dbReference>
<protein>
    <recommendedName>
        <fullName evidence="2">DUF5648 domain-containing protein</fullName>
    </recommendedName>
</protein>
<organism evidence="3 4">
    <name type="scientific">Aspergillus pseudoustus</name>
    <dbReference type="NCBI Taxonomy" id="1810923"/>
    <lineage>
        <taxon>Eukaryota</taxon>
        <taxon>Fungi</taxon>
        <taxon>Dikarya</taxon>
        <taxon>Ascomycota</taxon>
        <taxon>Pezizomycotina</taxon>
        <taxon>Eurotiomycetes</taxon>
        <taxon>Eurotiomycetidae</taxon>
        <taxon>Eurotiales</taxon>
        <taxon>Aspergillaceae</taxon>
        <taxon>Aspergillus</taxon>
        <taxon>Aspergillus subgen. Nidulantes</taxon>
    </lineage>
</organism>
<evidence type="ECO:0000313" key="3">
    <source>
        <dbReference type="EMBL" id="KAL2826750.1"/>
    </source>
</evidence>
<dbReference type="Pfam" id="PF18885">
    <property type="entry name" value="DUF5648"/>
    <property type="match status" value="1"/>
</dbReference>
<dbReference type="Proteomes" id="UP001610446">
    <property type="component" value="Unassembled WGS sequence"/>
</dbReference>